<dbReference type="EMBL" id="JXXE01000155">
    <property type="protein sequence ID" value="KIZ45319.1"/>
    <property type="molecule type" value="Genomic_DNA"/>
</dbReference>
<evidence type="ECO:0000313" key="1">
    <source>
        <dbReference type="EMBL" id="KIZ45319.1"/>
    </source>
</evidence>
<gene>
    <name evidence="1" type="ORF">OO17_08035</name>
</gene>
<dbReference type="AlphaFoldDB" id="A0A0D7EWU7"/>
<evidence type="ECO:0000313" key="2">
    <source>
        <dbReference type="Proteomes" id="UP000032515"/>
    </source>
</evidence>
<protein>
    <submittedName>
        <fullName evidence="1">Uncharacterized protein</fullName>
    </submittedName>
</protein>
<sequence length="155" mass="17750">MCGNHLRIPRIIGIYVGLEANVEIMRFITESIVPLGHLPVLFEPEFLVFVRMRVVRCLRETIMKAMDQSQHRVMGVNSRVVAVTNQSVDGCRRRQWGARIGSAVSYSIGGPANDIMIALGDQRHLRIYIRNILKLIIGKRWRCDDVSPNSHNRWT</sequence>
<dbReference type="Proteomes" id="UP000032515">
    <property type="component" value="Unassembled WGS sequence"/>
</dbReference>
<proteinExistence type="predicted"/>
<name>A0A0D7EWU7_RHOPL</name>
<comment type="caution">
    <text evidence="1">The sequence shown here is derived from an EMBL/GenBank/DDBJ whole genome shotgun (WGS) entry which is preliminary data.</text>
</comment>
<accession>A0A0D7EWU7</accession>
<reference evidence="1 2" key="1">
    <citation type="submission" date="2014-11" db="EMBL/GenBank/DDBJ databases">
        <title>Genomics and ecophysiology of heterotrophic nitrogen fixing bacteria isolated from estuarine surface water.</title>
        <authorList>
            <person name="Bentzon-Tilia M."/>
            <person name="Severin I."/>
            <person name="Hansen L.H."/>
            <person name="Riemann L."/>
        </authorList>
    </citation>
    <scope>NUCLEOTIDE SEQUENCE [LARGE SCALE GENOMIC DNA]</scope>
    <source>
        <strain evidence="1 2">BAL398</strain>
    </source>
</reference>
<organism evidence="1 2">
    <name type="scientific">Rhodopseudomonas palustris</name>
    <dbReference type="NCBI Taxonomy" id="1076"/>
    <lineage>
        <taxon>Bacteria</taxon>
        <taxon>Pseudomonadati</taxon>
        <taxon>Pseudomonadota</taxon>
        <taxon>Alphaproteobacteria</taxon>
        <taxon>Hyphomicrobiales</taxon>
        <taxon>Nitrobacteraceae</taxon>
        <taxon>Rhodopseudomonas</taxon>
    </lineage>
</organism>